<accession>A0A0W0WXC3</accession>
<dbReference type="AlphaFoldDB" id="A0A0W0WXC3"/>
<evidence type="ECO:0000313" key="2">
    <source>
        <dbReference type="EMBL" id="KTD36962.1"/>
    </source>
</evidence>
<proteinExistence type="predicted"/>
<sequence>MKRILFLSYLFFLTGMLHAADIPDVVIGDDQYNQDMCVERSANDCINTMCLTSEDRDCQDKCQTDAEDKCKEQSE</sequence>
<reference evidence="2 3" key="1">
    <citation type="submission" date="2015-11" db="EMBL/GenBank/DDBJ databases">
        <title>Genomic analysis of 38 Legionella species identifies large and diverse effector repertoires.</title>
        <authorList>
            <person name="Burstein D."/>
            <person name="Amaro F."/>
            <person name="Zusman T."/>
            <person name="Lifshitz Z."/>
            <person name="Cohen O."/>
            <person name="Gilbert J.A."/>
            <person name="Pupko T."/>
            <person name="Shuman H.A."/>
            <person name="Segal G."/>
        </authorList>
    </citation>
    <scope>NUCLEOTIDE SEQUENCE [LARGE SCALE GENOMIC DNA]</scope>
    <source>
        <strain evidence="2 3">Oak Ridge-10</strain>
    </source>
</reference>
<dbReference type="EMBL" id="LNYP01000031">
    <property type="protein sequence ID" value="KTD36962.1"/>
    <property type="molecule type" value="Genomic_DNA"/>
</dbReference>
<name>A0A0W0WXC3_9GAMM</name>
<dbReference type="PATRIC" id="fig|29423.5.peg.2200"/>
<evidence type="ECO:0000256" key="1">
    <source>
        <dbReference type="SAM" id="SignalP"/>
    </source>
</evidence>
<dbReference type="Proteomes" id="UP000054858">
    <property type="component" value="Unassembled WGS sequence"/>
</dbReference>
<feature type="chain" id="PRO_5006915927" description="Secreted protein" evidence="1">
    <location>
        <begin position="20"/>
        <end position="75"/>
    </location>
</feature>
<dbReference type="RefSeq" id="WP_025386162.1">
    <property type="nucleotide sequence ID" value="NZ_LCUA01000001.1"/>
</dbReference>
<evidence type="ECO:0008006" key="4">
    <source>
        <dbReference type="Google" id="ProtNLM"/>
    </source>
</evidence>
<organism evidence="2 3">
    <name type="scientific">Legionella oakridgensis</name>
    <dbReference type="NCBI Taxonomy" id="29423"/>
    <lineage>
        <taxon>Bacteria</taxon>
        <taxon>Pseudomonadati</taxon>
        <taxon>Pseudomonadota</taxon>
        <taxon>Gammaproteobacteria</taxon>
        <taxon>Legionellales</taxon>
        <taxon>Legionellaceae</taxon>
        <taxon>Legionella</taxon>
    </lineage>
</organism>
<keyword evidence="1" id="KW-0732">Signal</keyword>
<gene>
    <name evidence="2" type="ORF">Loak_2098</name>
</gene>
<protein>
    <recommendedName>
        <fullName evidence="4">Secreted protein</fullName>
    </recommendedName>
</protein>
<evidence type="ECO:0000313" key="3">
    <source>
        <dbReference type="Proteomes" id="UP000054858"/>
    </source>
</evidence>
<comment type="caution">
    <text evidence="2">The sequence shown here is derived from an EMBL/GenBank/DDBJ whole genome shotgun (WGS) entry which is preliminary data.</text>
</comment>
<feature type="signal peptide" evidence="1">
    <location>
        <begin position="1"/>
        <end position="19"/>
    </location>
</feature>